<reference evidence="2" key="1">
    <citation type="submission" date="2020-04" db="EMBL/GenBank/DDBJ databases">
        <title>Hybrid Assembly of Korean Phytophthora infestans isolates.</title>
        <authorList>
            <person name="Prokchorchik M."/>
            <person name="Lee Y."/>
            <person name="Seo J."/>
            <person name="Cho J.-H."/>
            <person name="Park Y.-E."/>
            <person name="Jang D.-C."/>
            <person name="Im J.-S."/>
            <person name="Choi J.-G."/>
            <person name="Park H.-J."/>
            <person name="Lee G.-B."/>
            <person name="Lee Y.-G."/>
            <person name="Hong S.-Y."/>
            <person name="Cho K."/>
            <person name="Sohn K.H."/>
        </authorList>
    </citation>
    <scope>NUCLEOTIDE SEQUENCE</scope>
    <source>
        <strain evidence="2">KR_1_A1</strain>
        <strain evidence="3">KR_2_A2</strain>
    </source>
</reference>
<dbReference type="AlphaFoldDB" id="A0A833SC34"/>
<accession>A0A833SC34</accession>
<evidence type="ECO:0000256" key="1">
    <source>
        <dbReference type="SAM" id="MobiDB-lite"/>
    </source>
</evidence>
<proteinExistence type="predicted"/>
<sequence>MYEDGADNEVLASGREKRGDAYEHEYGAVVDGSQLSGREEATQDHVPQAETKMIKRTRHYKVEAIADRHFLRTPKTWYDH</sequence>
<gene>
    <name evidence="2" type="ORF">GN244_ATG02160</name>
    <name evidence="3" type="ORF">GN958_ATG11506</name>
</gene>
<dbReference type="EMBL" id="WSZM01000047">
    <property type="protein sequence ID" value="KAF4045417.1"/>
    <property type="molecule type" value="Genomic_DNA"/>
</dbReference>
<evidence type="ECO:0000313" key="4">
    <source>
        <dbReference type="Proteomes" id="UP000602510"/>
    </source>
</evidence>
<name>A0A833SC34_PHYIN</name>
<keyword evidence="4" id="KW-1185">Reference proteome</keyword>
<protein>
    <submittedName>
        <fullName evidence="2">Uncharacterized protein</fullName>
    </submittedName>
</protein>
<feature type="compositionally biased region" description="Basic and acidic residues" evidence="1">
    <location>
        <begin position="14"/>
        <end position="26"/>
    </location>
</feature>
<dbReference type="Proteomes" id="UP000602510">
    <property type="component" value="Unassembled WGS sequence"/>
</dbReference>
<dbReference type="Proteomes" id="UP000704712">
    <property type="component" value="Unassembled WGS sequence"/>
</dbReference>
<evidence type="ECO:0000313" key="2">
    <source>
        <dbReference type="EMBL" id="KAF4045417.1"/>
    </source>
</evidence>
<comment type="caution">
    <text evidence="2">The sequence shown here is derived from an EMBL/GenBank/DDBJ whole genome shotgun (WGS) entry which is preliminary data.</text>
</comment>
<organism evidence="2 4">
    <name type="scientific">Phytophthora infestans</name>
    <name type="common">Potato late blight agent</name>
    <name type="synonym">Botrytis infestans</name>
    <dbReference type="NCBI Taxonomy" id="4787"/>
    <lineage>
        <taxon>Eukaryota</taxon>
        <taxon>Sar</taxon>
        <taxon>Stramenopiles</taxon>
        <taxon>Oomycota</taxon>
        <taxon>Peronosporomycetes</taxon>
        <taxon>Peronosporales</taxon>
        <taxon>Peronosporaceae</taxon>
        <taxon>Phytophthora</taxon>
    </lineage>
</organism>
<feature type="region of interest" description="Disordered" evidence="1">
    <location>
        <begin position="1"/>
        <end position="49"/>
    </location>
</feature>
<evidence type="ECO:0000313" key="3">
    <source>
        <dbReference type="EMBL" id="KAF4139290.1"/>
    </source>
</evidence>
<dbReference type="EMBL" id="JAACNO010001558">
    <property type="protein sequence ID" value="KAF4139290.1"/>
    <property type="molecule type" value="Genomic_DNA"/>
</dbReference>